<comment type="cofactor">
    <cofactor evidence="12">
        <name>Zn(2+)</name>
        <dbReference type="ChEBI" id="CHEBI:29105"/>
    </cofactor>
    <text evidence="12">Binds 1 zinc ion per subunit.</text>
</comment>
<sequence>MMNTLRTTVLLAGMTALFMGVGYLIGGEGGMVMALGLAVAVNAFAYWNSDKMVLSMQNARELSRSNAPELFDMTARLAERAGLPMPKLYLIDTDQPNAFATGRSPDVGVVAVTRGLVRHLDDREVAAVIAHELAHIKHRDTLVMTITATLAGAISILAQFGLFFGNRDNDSPLGLFGTIAMVLLAPIAAALVQMAVSRTREYGADKEGAAICGDPLALASALEKITAISRTRHNMPAEKAPAMAHMYIANPLSGARMDNLFATHPDPANRIAALKAMDAEMGTSGAGNWVSVAVRREPNAARTTPGWRTPGTHTRGSQNTKGPWG</sequence>
<protein>
    <recommendedName>
        <fullName evidence="12">Protease HtpX homolog</fullName>
        <ecNumber evidence="12">3.4.24.-</ecNumber>
    </recommendedName>
</protein>
<dbReference type="PANTHER" id="PTHR43221">
    <property type="entry name" value="PROTEASE HTPX"/>
    <property type="match status" value="1"/>
</dbReference>
<dbReference type="EMBL" id="BMKB01000001">
    <property type="protein sequence ID" value="GGA36144.1"/>
    <property type="molecule type" value="Genomic_DNA"/>
</dbReference>
<organism evidence="15 16">
    <name type="scientific">Pelagibacterium lentulum</name>
    <dbReference type="NCBI Taxonomy" id="2029865"/>
    <lineage>
        <taxon>Bacteria</taxon>
        <taxon>Pseudomonadati</taxon>
        <taxon>Pseudomonadota</taxon>
        <taxon>Alphaproteobacteria</taxon>
        <taxon>Hyphomicrobiales</taxon>
        <taxon>Devosiaceae</taxon>
        <taxon>Pelagibacterium</taxon>
    </lineage>
</organism>
<proteinExistence type="inferred from homology"/>
<keyword evidence="4 12" id="KW-0645">Protease</keyword>
<dbReference type="EC" id="3.4.24.-" evidence="12"/>
<feature type="transmembrane region" description="Helical" evidence="12">
    <location>
        <begin position="31"/>
        <end position="47"/>
    </location>
</feature>
<feature type="binding site" evidence="12">
    <location>
        <position position="131"/>
    </location>
    <ligand>
        <name>Zn(2+)</name>
        <dbReference type="ChEBI" id="CHEBI:29105"/>
        <note>catalytic</note>
    </ligand>
</feature>
<keyword evidence="11 12" id="KW-0472">Membrane</keyword>
<dbReference type="GO" id="GO:0004222">
    <property type="term" value="F:metalloendopeptidase activity"/>
    <property type="evidence" value="ECO:0007669"/>
    <property type="project" value="UniProtKB-UniRule"/>
</dbReference>
<evidence type="ECO:0000313" key="16">
    <source>
        <dbReference type="Proteomes" id="UP000596977"/>
    </source>
</evidence>
<feature type="transmembrane region" description="Helical" evidence="12">
    <location>
        <begin position="142"/>
        <end position="163"/>
    </location>
</feature>
<dbReference type="InterPro" id="IPR050083">
    <property type="entry name" value="HtpX_protease"/>
</dbReference>
<feature type="active site" evidence="12">
    <location>
        <position position="132"/>
    </location>
</feature>
<evidence type="ECO:0000256" key="7">
    <source>
        <dbReference type="ARBA" id="ARBA00022801"/>
    </source>
</evidence>
<evidence type="ECO:0000256" key="2">
    <source>
        <dbReference type="ARBA" id="ARBA00009779"/>
    </source>
</evidence>
<evidence type="ECO:0000256" key="9">
    <source>
        <dbReference type="ARBA" id="ARBA00022989"/>
    </source>
</evidence>
<dbReference type="NCBIfam" id="NF002363">
    <property type="entry name" value="PRK01345.1"/>
    <property type="match status" value="1"/>
</dbReference>
<keyword evidence="3 12" id="KW-1003">Cell membrane</keyword>
<dbReference type="InterPro" id="IPR022919">
    <property type="entry name" value="Pept_M48_protease_HtpX"/>
</dbReference>
<comment type="caution">
    <text evidence="15">The sequence shown here is derived from an EMBL/GenBank/DDBJ whole genome shotgun (WGS) entry which is preliminary data.</text>
</comment>
<dbReference type="Proteomes" id="UP000596977">
    <property type="component" value="Unassembled WGS sequence"/>
</dbReference>
<feature type="transmembrane region" description="Helical" evidence="12">
    <location>
        <begin position="175"/>
        <end position="196"/>
    </location>
</feature>
<gene>
    <name evidence="12 15" type="primary">htpX</name>
    <name evidence="15" type="ORF">GCM10011499_01880</name>
</gene>
<feature type="transmembrane region" description="Helical" evidence="12">
    <location>
        <begin position="7"/>
        <end position="25"/>
    </location>
</feature>
<keyword evidence="9 12" id="KW-1133">Transmembrane helix</keyword>
<dbReference type="PANTHER" id="PTHR43221:SF1">
    <property type="entry name" value="PROTEASE HTPX"/>
    <property type="match status" value="1"/>
</dbReference>
<evidence type="ECO:0000256" key="5">
    <source>
        <dbReference type="ARBA" id="ARBA00022692"/>
    </source>
</evidence>
<dbReference type="InterPro" id="IPR001915">
    <property type="entry name" value="Peptidase_M48"/>
</dbReference>
<evidence type="ECO:0000313" key="15">
    <source>
        <dbReference type="EMBL" id="GGA36144.1"/>
    </source>
</evidence>
<dbReference type="GO" id="GO:0006508">
    <property type="term" value="P:proteolysis"/>
    <property type="evidence" value="ECO:0007669"/>
    <property type="project" value="UniProtKB-KW"/>
</dbReference>
<dbReference type="CDD" id="cd07336">
    <property type="entry name" value="M48B_HtpX_like"/>
    <property type="match status" value="1"/>
</dbReference>
<feature type="region of interest" description="Disordered" evidence="13">
    <location>
        <begin position="300"/>
        <end position="325"/>
    </location>
</feature>
<evidence type="ECO:0000256" key="8">
    <source>
        <dbReference type="ARBA" id="ARBA00022833"/>
    </source>
</evidence>
<name>A0A916R430_9HYPH</name>
<dbReference type="AlphaFoldDB" id="A0A916R430"/>
<evidence type="ECO:0000256" key="1">
    <source>
        <dbReference type="ARBA" id="ARBA00004651"/>
    </source>
</evidence>
<evidence type="ECO:0000259" key="14">
    <source>
        <dbReference type="Pfam" id="PF01435"/>
    </source>
</evidence>
<evidence type="ECO:0000256" key="11">
    <source>
        <dbReference type="ARBA" id="ARBA00023136"/>
    </source>
</evidence>
<evidence type="ECO:0000256" key="12">
    <source>
        <dbReference type="HAMAP-Rule" id="MF_00188"/>
    </source>
</evidence>
<keyword evidence="5 12" id="KW-0812">Transmembrane</keyword>
<keyword evidence="16" id="KW-1185">Reference proteome</keyword>
<feature type="domain" description="Peptidase M48" evidence="14">
    <location>
        <begin position="67"/>
        <end position="277"/>
    </location>
</feature>
<feature type="binding site" evidence="12">
    <location>
        <position position="201"/>
    </location>
    <ligand>
        <name>Zn(2+)</name>
        <dbReference type="ChEBI" id="CHEBI:29105"/>
        <note>catalytic</note>
    </ligand>
</feature>
<evidence type="ECO:0000256" key="4">
    <source>
        <dbReference type="ARBA" id="ARBA00022670"/>
    </source>
</evidence>
<evidence type="ECO:0000256" key="6">
    <source>
        <dbReference type="ARBA" id="ARBA00022723"/>
    </source>
</evidence>
<evidence type="ECO:0000256" key="3">
    <source>
        <dbReference type="ARBA" id="ARBA00022475"/>
    </source>
</evidence>
<reference evidence="15 16" key="1">
    <citation type="journal article" date="2014" name="Int. J. Syst. Evol. Microbiol.">
        <title>Complete genome sequence of Corynebacterium casei LMG S-19264T (=DSM 44701T), isolated from a smear-ripened cheese.</title>
        <authorList>
            <consortium name="US DOE Joint Genome Institute (JGI-PGF)"/>
            <person name="Walter F."/>
            <person name="Albersmeier A."/>
            <person name="Kalinowski J."/>
            <person name="Ruckert C."/>
        </authorList>
    </citation>
    <scope>NUCLEOTIDE SEQUENCE [LARGE SCALE GENOMIC DNA]</scope>
    <source>
        <strain evidence="15 16">CGMCC 1.15896</strain>
    </source>
</reference>
<keyword evidence="10 12" id="KW-0482">Metalloprotease</keyword>
<dbReference type="HAMAP" id="MF_00188">
    <property type="entry name" value="Pept_M48_protease_HtpX"/>
    <property type="match status" value="1"/>
</dbReference>
<keyword evidence="7 12" id="KW-0378">Hydrolase</keyword>
<dbReference type="GO" id="GO:0005886">
    <property type="term" value="C:plasma membrane"/>
    <property type="evidence" value="ECO:0007669"/>
    <property type="project" value="UniProtKB-SubCell"/>
</dbReference>
<evidence type="ECO:0000256" key="13">
    <source>
        <dbReference type="SAM" id="MobiDB-lite"/>
    </source>
</evidence>
<keyword evidence="8 12" id="KW-0862">Zinc</keyword>
<comment type="subcellular location">
    <subcellularLocation>
        <location evidence="1 12">Cell membrane</location>
        <topology evidence="1 12">Multi-pass membrane protein</topology>
    </subcellularLocation>
</comment>
<feature type="compositionally biased region" description="Polar residues" evidence="13">
    <location>
        <begin position="311"/>
        <end position="325"/>
    </location>
</feature>
<accession>A0A916R430</accession>
<dbReference type="Pfam" id="PF01435">
    <property type="entry name" value="Peptidase_M48"/>
    <property type="match status" value="1"/>
</dbReference>
<dbReference type="GO" id="GO:0008270">
    <property type="term" value="F:zinc ion binding"/>
    <property type="evidence" value="ECO:0007669"/>
    <property type="project" value="UniProtKB-UniRule"/>
</dbReference>
<comment type="similarity">
    <text evidence="2 12">Belongs to the peptidase M48B family.</text>
</comment>
<keyword evidence="6 12" id="KW-0479">Metal-binding</keyword>
<evidence type="ECO:0000256" key="10">
    <source>
        <dbReference type="ARBA" id="ARBA00023049"/>
    </source>
</evidence>
<dbReference type="Gene3D" id="3.30.2010.10">
    <property type="entry name" value="Metalloproteases ('zincins'), catalytic domain"/>
    <property type="match status" value="1"/>
</dbReference>
<feature type="binding site" evidence="12">
    <location>
        <position position="135"/>
    </location>
    <ligand>
        <name>Zn(2+)</name>
        <dbReference type="ChEBI" id="CHEBI:29105"/>
        <note>catalytic</note>
    </ligand>
</feature>